<proteinExistence type="predicted"/>
<reference evidence="2" key="2">
    <citation type="submission" date="2021-04" db="EMBL/GenBank/DDBJ databases">
        <title>Brevibacillus composti FJAT-54423, complete genome.</title>
        <authorList>
            <person name="Tang R."/>
        </authorList>
    </citation>
    <scope>NUCLEOTIDE SEQUENCE</scope>
    <source>
        <strain evidence="2">FJAT-54424</strain>
    </source>
</reference>
<dbReference type="EMBL" id="CP066308">
    <property type="protein sequence ID" value="QQE74320.1"/>
    <property type="molecule type" value="Genomic_DNA"/>
</dbReference>
<dbReference type="KEGG" id="bcop:JD108_21265"/>
<sequence>MEFHSKENGFVGQFAYGELHVSGDEQYGFRPFQLLVSSIAVCSGGVLRKVLEKMRMPCTDMKVTAEVERNEEQANRIEKIHLHFVVIGEALEEEKVRKAVDLARKNCPMAQSVEGSIVLTESFEIVSRSA</sequence>
<dbReference type="InterPro" id="IPR036102">
    <property type="entry name" value="OsmC/Ohrsf"/>
</dbReference>
<dbReference type="SUPFAM" id="SSF82784">
    <property type="entry name" value="OsmC-like"/>
    <property type="match status" value="1"/>
</dbReference>
<evidence type="ECO:0000313" key="2">
    <source>
        <dbReference type="EMBL" id="QUO41402.1"/>
    </source>
</evidence>
<keyword evidence="4" id="KW-1185">Reference proteome</keyword>
<organism evidence="1 3">
    <name type="scientific">Brevibacillus composti</name>
    <dbReference type="NCBI Taxonomy" id="2796470"/>
    <lineage>
        <taxon>Bacteria</taxon>
        <taxon>Bacillati</taxon>
        <taxon>Bacillota</taxon>
        <taxon>Bacilli</taxon>
        <taxon>Bacillales</taxon>
        <taxon>Paenibacillaceae</taxon>
        <taxon>Brevibacillus</taxon>
    </lineage>
</organism>
<dbReference type="PANTHER" id="PTHR34352:SF1">
    <property type="entry name" value="PROTEIN YHFA"/>
    <property type="match status" value="1"/>
</dbReference>
<evidence type="ECO:0000313" key="3">
    <source>
        <dbReference type="Proteomes" id="UP000595847"/>
    </source>
</evidence>
<dbReference type="InterPro" id="IPR015946">
    <property type="entry name" value="KH_dom-like_a/b"/>
</dbReference>
<name>A0A7T5EKI4_9BACL</name>
<accession>A0A7T5EKI4</accession>
<protein>
    <submittedName>
        <fullName evidence="1">OsmC family protein</fullName>
    </submittedName>
</protein>
<dbReference type="EMBL" id="CP073708">
    <property type="protein sequence ID" value="QUO41402.1"/>
    <property type="molecule type" value="Genomic_DNA"/>
</dbReference>
<dbReference type="RefSeq" id="WP_198827901.1">
    <property type="nucleotide sequence ID" value="NZ_CP066308.1"/>
</dbReference>
<dbReference type="AlphaFoldDB" id="A0A7T5EKI4"/>
<dbReference type="Proteomes" id="UP000595847">
    <property type="component" value="Chromosome"/>
</dbReference>
<evidence type="ECO:0000313" key="4">
    <source>
        <dbReference type="Proteomes" id="UP000677234"/>
    </source>
</evidence>
<reference evidence="1 3" key="1">
    <citation type="submission" date="2020-12" db="EMBL/GenBank/DDBJ databases">
        <title>strain FJAT-54423T represents a novel species of the genus Brevibacillus.</title>
        <authorList>
            <person name="Tang R."/>
        </authorList>
    </citation>
    <scope>NUCLEOTIDE SEQUENCE [LARGE SCALE GENOMIC DNA]</scope>
    <source>
        <strain evidence="1 3">FJAT-54423</strain>
    </source>
</reference>
<dbReference type="PANTHER" id="PTHR34352">
    <property type="entry name" value="PROTEIN YHFA"/>
    <property type="match status" value="1"/>
</dbReference>
<dbReference type="Proteomes" id="UP000677234">
    <property type="component" value="Chromosome"/>
</dbReference>
<evidence type="ECO:0000313" key="1">
    <source>
        <dbReference type="EMBL" id="QQE74320.1"/>
    </source>
</evidence>
<dbReference type="Gene3D" id="3.30.300.20">
    <property type="match status" value="1"/>
</dbReference>
<dbReference type="InterPro" id="IPR003718">
    <property type="entry name" value="OsmC/Ohr_fam"/>
</dbReference>
<gene>
    <name evidence="1" type="ORF">JD108_21265</name>
    <name evidence="2" type="ORF">KDJ56_21200</name>
</gene>
<dbReference type="Pfam" id="PF02566">
    <property type="entry name" value="OsmC"/>
    <property type="match status" value="1"/>
</dbReference>